<comment type="caution">
    <text evidence="6">The sequence shown here is derived from an EMBL/GenBank/DDBJ whole genome shotgun (WGS) entry which is preliminary data.</text>
</comment>
<protein>
    <submittedName>
        <fullName evidence="6">SAM dependent methyltransferase</fullName>
    </submittedName>
</protein>
<feature type="compositionally biased region" description="Polar residues" evidence="4">
    <location>
        <begin position="1"/>
        <end position="13"/>
    </location>
</feature>
<dbReference type="AlphaFoldDB" id="A0A0J1B5T5"/>
<evidence type="ECO:0000256" key="2">
    <source>
        <dbReference type="ARBA" id="ARBA00022679"/>
    </source>
</evidence>
<dbReference type="SUPFAM" id="SSF53335">
    <property type="entry name" value="S-adenosyl-L-methionine-dependent methyltransferases"/>
    <property type="match status" value="1"/>
</dbReference>
<keyword evidence="1 6" id="KW-0489">Methyltransferase</keyword>
<dbReference type="Gene3D" id="3.40.50.150">
    <property type="entry name" value="Vaccinia Virus protein VP39"/>
    <property type="match status" value="1"/>
</dbReference>
<dbReference type="PATRIC" id="fig|595434.4.peg.4981"/>
<dbReference type="Pfam" id="PF10672">
    <property type="entry name" value="Methyltrans_SAM"/>
    <property type="match status" value="1"/>
</dbReference>
<dbReference type="OrthoDB" id="9805492at2"/>
<sequence>MNFSDPSRSTESPPSGMAGGRTDDRYELVDFGAGRKLERVAGRLIDRPSPAAEGHASRQRARWKVVASRFDENEKRWNHRVEWTPGRSVECGGFRMPVAPTPAGHIGVFPEQQSNWDWLRTHALPEISADDRPKALNLFAYTGASTMALVSAGFVVAHVDAAKPNVQSARDAAKVNGWEDPPIRFLVDDAVKFTAREVRRENRYHTIVMDPPAYGHGPSGKAWRLARDVWPLIDDSLKLLEPDAFRLLITGHSPDVTQVDVQTYLAERIPSVVRPGGTLQFETGRLRLPDQAGRKLDAGFFVRVWNER</sequence>
<dbReference type="EMBL" id="LECT01000044">
    <property type="protein sequence ID" value="KLU02180.1"/>
    <property type="molecule type" value="Genomic_DNA"/>
</dbReference>
<organism evidence="6 7">
    <name type="scientific">Rhodopirellula islandica</name>
    <dbReference type="NCBI Taxonomy" id="595434"/>
    <lineage>
        <taxon>Bacteria</taxon>
        <taxon>Pseudomonadati</taxon>
        <taxon>Planctomycetota</taxon>
        <taxon>Planctomycetia</taxon>
        <taxon>Pirellulales</taxon>
        <taxon>Pirellulaceae</taxon>
        <taxon>Rhodopirellula</taxon>
    </lineage>
</organism>
<dbReference type="PANTHER" id="PTHR43042:SF2">
    <property type="entry name" value="SAM-DEPENDENT METHYLTRANSFERASE"/>
    <property type="match status" value="1"/>
</dbReference>
<dbReference type="GO" id="GO:0008168">
    <property type="term" value="F:methyltransferase activity"/>
    <property type="evidence" value="ECO:0007669"/>
    <property type="project" value="UniProtKB-KW"/>
</dbReference>
<proteinExistence type="predicted"/>
<dbReference type="RefSeq" id="WP_047816338.1">
    <property type="nucleotide sequence ID" value="NZ_LECT01000044.1"/>
</dbReference>
<evidence type="ECO:0000256" key="1">
    <source>
        <dbReference type="ARBA" id="ARBA00022603"/>
    </source>
</evidence>
<evidence type="ECO:0000313" key="6">
    <source>
        <dbReference type="EMBL" id="KLU02180.1"/>
    </source>
</evidence>
<keyword evidence="2" id="KW-0808">Transferase</keyword>
<name>A0A0J1B5T5_RHOIS</name>
<evidence type="ECO:0000256" key="4">
    <source>
        <dbReference type="SAM" id="MobiDB-lite"/>
    </source>
</evidence>
<keyword evidence="3" id="KW-0949">S-adenosyl-L-methionine</keyword>
<accession>A0A0J1B5T5</accession>
<reference evidence="6" key="1">
    <citation type="submission" date="2015-05" db="EMBL/GenBank/DDBJ databases">
        <title>Permanent draft genome of Rhodopirellula islandicus K833.</title>
        <authorList>
            <person name="Kizina J."/>
            <person name="Richter M."/>
            <person name="Glockner F.O."/>
            <person name="Harder J."/>
        </authorList>
    </citation>
    <scope>NUCLEOTIDE SEQUENCE [LARGE SCALE GENOMIC DNA]</scope>
    <source>
        <strain evidence="6">K833</strain>
    </source>
</reference>
<gene>
    <name evidence="6" type="ORF">RISK_005246</name>
</gene>
<evidence type="ECO:0000256" key="3">
    <source>
        <dbReference type="ARBA" id="ARBA00022691"/>
    </source>
</evidence>
<dbReference type="InterPro" id="IPR019614">
    <property type="entry name" value="SAM-dep_methyl-trfase"/>
</dbReference>
<dbReference type="InterPro" id="IPR029063">
    <property type="entry name" value="SAM-dependent_MTases_sf"/>
</dbReference>
<dbReference type="Gene3D" id="2.60.40.1180">
    <property type="entry name" value="Golgi alpha-mannosidase II"/>
    <property type="match status" value="1"/>
</dbReference>
<dbReference type="InterPro" id="IPR013780">
    <property type="entry name" value="Glyco_hydro_b"/>
</dbReference>
<feature type="region of interest" description="Disordered" evidence="4">
    <location>
        <begin position="1"/>
        <end position="25"/>
    </location>
</feature>
<evidence type="ECO:0000313" key="7">
    <source>
        <dbReference type="Proteomes" id="UP000036367"/>
    </source>
</evidence>
<dbReference type="PANTHER" id="PTHR43042">
    <property type="entry name" value="SAM-DEPENDENT METHYLTRANSFERASE"/>
    <property type="match status" value="1"/>
</dbReference>
<keyword evidence="7" id="KW-1185">Reference proteome</keyword>
<dbReference type="Proteomes" id="UP000036367">
    <property type="component" value="Unassembled WGS sequence"/>
</dbReference>
<feature type="domain" description="S-adenosylmethionine-dependent methyltransferase" evidence="5">
    <location>
        <begin position="134"/>
        <end position="217"/>
    </location>
</feature>
<dbReference type="GO" id="GO:0032259">
    <property type="term" value="P:methylation"/>
    <property type="evidence" value="ECO:0007669"/>
    <property type="project" value="UniProtKB-KW"/>
</dbReference>
<evidence type="ECO:0000259" key="5">
    <source>
        <dbReference type="Pfam" id="PF10672"/>
    </source>
</evidence>